<feature type="region of interest" description="Disordered" evidence="6">
    <location>
        <begin position="95"/>
        <end position="118"/>
    </location>
</feature>
<gene>
    <name evidence="10" type="ORF">BHQ10_006580</name>
</gene>
<feature type="domain" description="Cdc37 N-terminal" evidence="9">
    <location>
        <begin position="2"/>
        <end position="192"/>
    </location>
</feature>
<dbReference type="Proteomes" id="UP000249363">
    <property type="component" value="Unassembled WGS sequence"/>
</dbReference>
<dbReference type="GO" id="GO:0005737">
    <property type="term" value="C:cytoplasm"/>
    <property type="evidence" value="ECO:0007669"/>
    <property type="project" value="UniProtKB-SubCell"/>
</dbReference>
<evidence type="ECO:0000313" key="11">
    <source>
        <dbReference type="Proteomes" id="UP000249363"/>
    </source>
</evidence>
<dbReference type="SMART" id="SM01071">
    <property type="entry name" value="CDC37_N"/>
    <property type="match status" value="1"/>
</dbReference>
<keyword evidence="4" id="KW-0143">Chaperone</keyword>
<dbReference type="InterPro" id="IPR013874">
    <property type="entry name" value="Cdc37_Hsp90-bd"/>
</dbReference>
<dbReference type="Pfam" id="PF08564">
    <property type="entry name" value="CDC37_C"/>
    <property type="match status" value="1"/>
</dbReference>
<feature type="region of interest" description="Disordered" evidence="6">
    <location>
        <begin position="469"/>
        <end position="492"/>
    </location>
</feature>
<dbReference type="GO" id="GO:0031072">
    <property type="term" value="F:heat shock protein binding"/>
    <property type="evidence" value="ECO:0007669"/>
    <property type="project" value="TreeGrafter"/>
</dbReference>
<dbReference type="SUPFAM" id="SSF101391">
    <property type="entry name" value="Hsp90 co-chaperone CDC37"/>
    <property type="match status" value="1"/>
</dbReference>
<feature type="compositionally biased region" description="Basic and acidic residues" evidence="6">
    <location>
        <begin position="469"/>
        <end position="481"/>
    </location>
</feature>
<dbReference type="STRING" id="1196081.A0A364L433"/>
<keyword evidence="3" id="KW-0963">Cytoplasm</keyword>
<dbReference type="GO" id="GO:0051082">
    <property type="term" value="F:unfolded protein binding"/>
    <property type="evidence" value="ECO:0007669"/>
    <property type="project" value="TreeGrafter"/>
</dbReference>
<comment type="subcellular location">
    <subcellularLocation>
        <location evidence="1">Cytoplasm</location>
    </subcellularLocation>
</comment>
<dbReference type="Pfam" id="PF08565">
    <property type="entry name" value="CDC37_M"/>
    <property type="match status" value="1"/>
</dbReference>
<dbReference type="GO" id="GO:0006457">
    <property type="term" value="P:protein folding"/>
    <property type="evidence" value="ECO:0007669"/>
    <property type="project" value="TreeGrafter"/>
</dbReference>
<feature type="compositionally biased region" description="Acidic residues" evidence="6">
    <location>
        <begin position="482"/>
        <end position="492"/>
    </location>
</feature>
<dbReference type="InterPro" id="IPR038189">
    <property type="entry name" value="Cdc37_Hsp90-bd_sf"/>
</dbReference>
<accession>A0A364L433</accession>
<evidence type="ECO:0000313" key="10">
    <source>
        <dbReference type="EMBL" id="RAO70568.1"/>
    </source>
</evidence>
<evidence type="ECO:0000256" key="3">
    <source>
        <dbReference type="ARBA" id="ARBA00022490"/>
    </source>
</evidence>
<dbReference type="InterPro" id="IPR013855">
    <property type="entry name" value="Cdc37_N_dom"/>
</dbReference>
<dbReference type="SMART" id="SM01070">
    <property type="entry name" value="CDC37_M"/>
    <property type="match status" value="1"/>
</dbReference>
<dbReference type="RefSeq" id="XP_040735084.1">
    <property type="nucleotide sequence ID" value="XM_040879182.1"/>
</dbReference>
<dbReference type="FunFam" id="1.20.58.610:FF:000002">
    <property type="entry name" value="Hsp90 co-chaperone Cdc37, putative"/>
    <property type="match status" value="1"/>
</dbReference>
<evidence type="ECO:0000256" key="2">
    <source>
        <dbReference type="ARBA" id="ARBA00006222"/>
    </source>
</evidence>
<evidence type="ECO:0000256" key="4">
    <source>
        <dbReference type="ARBA" id="ARBA00023186"/>
    </source>
</evidence>
<protein>
    <recommendedName>
        <fullName evidence="5">Hsp90 chaperone protein kinase-targeting subunit</fullName>
    </recommendedName>
</protein>
<dbReference type="PANTHER" id="PTHR12800:SF4">
    <property type="entry name" value="HSP90 CO-CHAPERONE CDC37"/>
    <property type="match status" value="1"/>
</dbReference>
<evidence type="ECO:0000259" key="8">
    <source>
        <dbReference type="SMART" id="SM01070"/>
    </source>
</evidence>
<dbReference type="GO" id="GO:0019901">
    <property type="term" value="F:protein kinase binding"/>
    <property type="evidence" value="ECO:0007669"/>
    <property type="project" value="InterPro"/>
</dbReference>
<dbReference type="AlphaFoldDB" id="A0A364L433"/>
<reference evidence="10 11" key="1">
    <citation type="journal article" date="2017" name="Biotechnol. Biofuels">
        <title>Differential beta-glucosidase expression as a function of carbon source availability in Talaromyces amestolkiae: a genomic and proteomic approach.</title>
        <authorList>
            <person name="de Eugenio L.I."/>
            <person name="Mendez-Liter J.A."/>
            <person name="Nieto-Dominguez M."/>
            <person name="Alonso L."/>
            <person name="Gil-Munoz J."/>
            <person name="Barriuso J."/>
            <person name="Prieto A."/>
            <person name="Martinez M.J."/>
        </authorList>
    </citation>
    <scope>NUCLEOTIDE SEQUENCE [LARGE SCALE GENOMIC DNA]</scope>
    <source>
        <strain evidence="10 11">CIB</strain>
    </source>
</reference>
<evidence type="ECO:0000256" key="5">
    <source>
        <dbReference type="ARBA" id="ARBA00031396"/>
    </source>
</evidence>
<proteinExistence type="inferred from homology"/>
<evidence type="ECO:0000259" key="7">
    <source>
        <dbReference type="SMART" id="SM01069"/>
    </source>
</evidence>
<dbReference type="SMART" id="SM01069">
    <property type="entry name" value="CDC37_C"/>
    <property type="match status" value="1"/>
</dbReference>
<evidence type="ECO:0000259" key="9">
    <source>
        <dbReference type="SMART" id="SM01071"/>
    </source>
</evidence>
<dbReference type="InterPro" id="IPR004918">
    <property type="entry name" value="Cdc37"/>
</dbReference>
<dbReference type="GO" id="GO:0051087">
    <property type="term" value="F:protein-folding chaperone binding"/>
    <property type="evidence" value="ECO:0007669"/>
    <property type="project" value="TreeGrafter"/>
</dbReference>
<dbReference type="GeneID" id="63795796"/>
<comment type="caution">
    <text evidence="10">The sequence shown here is derived from an EMBL/GenBank/DDBJ whole genome shotgun (WGS) entry which is preliminary data.</text>
</comment>
<feature type="region of interest" description="Disordered" evidence="6">
    <location>
        <begin position="216"/>
        <end position="242"/>
    </location>
</feature>
<keyword evidence="11" id="KW-1185">Reference proteome</keyword>
<dbReference type="Pfam" id="PF03234">
    <property type="entry name" value="CDC37_N"/>
    <property type="match status" value="1"/>
</dbReference>
<feature type="compositionally biased region" description="Acidic residues" evidence="6">
    <location>
        <begin position="233"/>
        <end position="242"/>
    </location>
</feature>
<sequence>MVLDYSKWDALELSDDSDIEVHPNVDKRSFIRAKQNQIHQQRVQRRHEIETLKYERIINDGLLERIDKLLGALRQHEDSSRNPEELVFQSLIESAGDPAKDQPPAPPAGIYTHEKEQPKYSQMMSSLVDQVKKEITESKTESGFKAYITGVQGHKDKVLGLQQELLQKLAELEKEEASKITSDSIHTGFDSSYVAKSDPKAKGKAAETKVELLNSPSVPASQGAVAPSSGAEADVEDDDDEEADIKVSDLAKRLAKIPMTDYKALLQFISANPDVVAESETDGLLVEAFNSQMDGKPEYARLCVHHGLLLQYCRSLGRDGISLFFKRITTKDHQAATLFRNDVNETYNKIKTRAAELAKNRSPENDPAGVEQIQLHAVDPNTQINISIPPADSTIPEEIEARKIFESFPPGLQRALQSASLDEVNKVLGKMSVEEAEEIVEKLGEGGMLSLEEGIVDATTEEGRKKLEEIEAEGKREREVEEIGEPAEDQLD</sequence>
<dbReference type="OrthoDB" id="440202at2759"/>
<comment type="similarity">
    <text evidence="2">Belongs to the CDC37 family.</text>
</comment>
<feature type="domain" description="Cdc37 C-terminal" evidence="7">
    <location>
        <begin position="386"/>
        <end position="485"/>
    </location>
</feature>
<dbReference type="Gene3D" id="1.20.58.610">
    <property type="entry name" value="Cdc37, Hsp90 binding domain"/>
    <property type="match status" value="1"/>
</dbReference>
<dbReference type="EMBL" id="MIKG01000012">
    <property type="protein sequence ID" value="RAO70568.1"/>
    <property type="molecule type" value="Genomic_DNA"/>
</dbReference>
<dbReference type="InterPro" id="IPR013873">
    <property type="entry name" value="Cdc37_C"/>
</dbReference>
<dbReference type="PANTHER" id="PTHR12800">
    <property type="entry name" value="CDC37-RELATED"/>
    <property type="match status" value="1"/>
</dbReference>
<evidence type="ECO:0000256" key="6">
    <source>
        <dbReference type="SAM" id="MobiDB-lite"/>
    </source>
</evidence>
<feature type="domain" description="Cdc37 Hsp90 binding" evidence="8">
    <location>
        <begin position="195"/>
        <end position="369"/>
    </location>
</feature>
<dbReference type="GO" id="GO:0050821">
    <property type="term" value="P:protein stabilization"/>
    <property type="evidence" value="ECO:0007669"/>
    <property type="project" value="TreeGrafter"/>
</dbReference>
<evidence type="ECO:0000256" key="1">
    <source>
        <dbReference type="ARBA" id="ARBA00004496"/>
    </source>
</evidence>
<name>A0A364L433_TALAM</name>
<organism evidence="10 11">
    <name type="scientific">Talaromyces amestolkiae</name>
    <dbReference type="NCBI Taxonomy" id="1196081"/>
    <lineage>
        <taxon>Eukaryota</taxon>
        <taxon>Fungi</taxon>
        <taxon>Dikarya</taxon>
        <taxon>Ascomycota</taxon>
        <taxon>Pezizomycotina</taxon>
        <taxon>Eurotiomycetes</taxon>
        <taxon>Eurotiomycetidae</taxon>
        <taxon>Eurotiales</taxon>
        <taxon>Trichocomaceae</taxon>
        <taxon>Talaromyces</taxon>
        <taxon>Talaromyces sect. Talaromyces</taxon>
    </lineage>
</organism>